<dbReference type="Proteomes" id="UP000053342">
    <property type="component" value="Unassembled WGS sequence"/>
</dbReference>
<feature type="domain" description="GRF-like zinc ribbon" evidence="1">
    <location>
        <begin position="20"/>
        <end position="64"/>
    </location>
</feature>
<dbReference type="EMBL" id="KN847389">
    <property type="protein sequence ID" value="KIW35947.1"/>
    <property type="molecule type" value="Genomic_DNA"/>
</dbReference>
<gene>
    <name evidence="2" type="ORF">PV06_11744</name>
</gene>
<dbReference type="InterPro" id="IPR056444">
    <property type="entry name" value="Zn_ribbon_GRF_2"/>
</dbReference>
<keyword evidence="3" id="KW-1185">Reference proteome</keyword>
<accession>A0A0D2BEN3</accession>
<evidence type="ECO:0000259" key="1">
    <source>
        <dbReference type="Pfam" id="PF23549"/>
    </source>
</evidence>
<name>A0A0D2BEN3_9EURO</name>
<dbReference type="GeneID" id="27363818"/>
<dbReference type="AlphaFoldDB" id="A0A0D2BEN3"/>
<dbReference type="Pfam" id="PF23549">
    <property type="entry name" value="Zn_ribbon_GRF_2"/>
    <property type="match status" value="1"/>
</dbReference>
<dbReference type="RefSeq" id="XP_016256163.1">
    <property type="nucleotide sequence ID" value="XM_016413465.1"/>
</dbReference>
<proteinExistence type="predicted"/>
<dbReference type="HOGENOM" id="CLU_1885780_0_0_1"/>
<organism evidence="2 3">
    <name type="scientific">Exophiala oligosperma</name>
    <dbReference type="NCBI Taxonomy" id="215243"/>
    <lineage>
        <taxon>Eukaryota</taxon>
        <taxon>Fungi</taxon>
        <taxon>Dikarya</taxon>
        <taxon>Ascomycota</taxon>
        <taxon>Pezizomycotina</taxon>
        <taxon>Eurotiomycetes</taxon>
        <taxon>Chaetothyriomycetidae</taxon>
        <taxon>Chaetothyriales</taxon>
        <taxon>Herpotrichiellaceae</taxon>
        <taxon>Exophiala</taxon>
    </lineage>
</organism>
<reference evidence="2 3" key="1">
    <citation type="submission" date="2015-01" db="EMBL/GenBank/DDBJ databases">
        <title>The Genome Sequence of Exophiala oligosperma CBS72588.</title>
        <authorList>
            <consortium name="The Broad Institute Genomics Platform"/>
            <person name="Cuomo C."/>
            <person name="de Hoog S."/>
            <person name="Gorbushina A."/>
            <person name="Stielow B."/>
            <person name="Teixiera M."/>
            <person name="Abouelleil A."/>
            <person name="Chapman S.B."/>
            <person name="Priest M."/>
            <person name="Young S.K."/>
            <person name="Wortman J."/>
            <person name="Nusbaum C."/>
            <person name="Birren B."/>
        </authorList>
    </citation>
    <scope>NUCLEOTIDE SEQUENCE [LARGE SCALE GENOMIC DNA]</scope>
    <source>
        <strain evidence="2 3">CBS 72588</strain>
    </source>
</reference>
<protein>
    <recommendedName>
        <fullName evidence="1">GRF-like zinc ribbon domain-containing protein</fullName>
    </recommendedName>
</protein>
<dbReference type="OrthoDB" id="4274840at2759"/>
<sequence length="135" mass="15114">MMEALDQALGAWLSPPPAVAPDCIKCGKPTVWDVTKTSNRKGNAGRPYYICKPRRKFHCFADTRGNDPRNPACFCGVSSKTQVSGADKKTVRGVHYVCRRGKCDYYRLCLDDQNQQISLPKHSWTLSLGLVSFEM</sequence>
<dbReference type="VEuPathDB" id="FungiDB:PV06_11744"/>
<evidence type="ECO:0000313" key="3">
    <source>
        <dbReference type="Proteomes" id="UP000053342"/>
    </source>
</evidence>
<evidence type="ECO:0000313" key="2">
    <source>
        <dbReference type="EMBL" id="KIW35947.1"/>
    </source>
</evidence>